<dbReference type="OrthoDB" id="3034142at2759"/>
<accession>A0A0L0DK67</accession>
<keyword evidence="2" id="KW-0802">TPR repeat</keyword>
<reference evidence="3 4" key="1">
    <citation type="submission" date="2010-05" db="EMBL/GenBank/DDBJ databases">
        <title>The Genome Sequence of Thecamonas trahens ATCC 50062.</title>
        <authorList>
            <consortium name="The Broad Institute Genome Sequencing Platform"/>
            <person name="Russ C."/>
            <person name="Cuomo C."/>
            <person name="Shea T."/>
            <person name="Young S.K."/>
            <person name="Zeng Q."/>
            <person name="Koehrsen M."/>
            <person name="Haas B."/>
            <person name="Borodovsky M."/>
            <person name="Guigo R."/>
            <person name="Alvarado L."/>
            <person name="Berlin A."/>
            <person name="Bochicchio J."/>
            <person name="Borenstein D."/>
            <person name="Chapman S."/>
            <person name="Chen Z."/>
            <person name="Freedman E."/>
            <person name="Gellesch M."/>
            <person name="Goldberg J."/>
            <person name="Griggs A."/>
            <person name="Gujja S."/>
            <person name="Heilman E."/>
            <person name="Heiman D."/>
            <person name="Hepburn T."/>
            <person name="Howarth C."/>
            <person name="Jen D."/>
            <person name="Larson L."/>
            <person name="Mehta T."/>
            <person name="Park D."/>
            <person name="Pearson M."/>
            <person name="Roberts A."/>
            <person name="Saif S."/>
            <person name="Shenoy N."/>
            <person name="Sisk P."/>
            <person name="Stolte C."/>
            <person name="Sykes S."/>
            <person name="Thomson T."/>
            <person name="Walk T."/>
            <person name="White J."/>
            <person name="Yandava C."/>
            <person name="Burger G."/>
            <person name="Gray M.W."/>
            <person name="Holland P.W.H."/>
            <person name="King N."/>
            <person name="Lang F.B.F."/>
            <person name="Roger A.J."/>
            <person name="Ruiz-Trillo I."/>
            <person name="Lander E."/>
            <person name="Nusbaum C."/>
        </authorList>
    </citation>
    <scope>NUCLEOTIDE SEQUENCE [LARGE SCALE GENOMIC DNA]</scope>
    <source>
        <strain evidence="3 4">ATCC 50062</strain>
    </source>
</reference>
<dbReference type="Proteomes" id="UP000054408">
    <property type="component" value="Unassembled WGS sequence"/>
</dbReference>
<proteinExistence type="predicted"/>
<dbReference type="PANTHER" id="PTHR45641">
    <property type="entry name" value="TETRATRICOPEPTIDE REPEAT PROTEIN (AFU_ORTHOLOGUE AFUA_6G03870)"/>
    <property type="match status" value="1"/>
</dbReference>
<keyword evidence="4" id="KW-1185">Reference proteome</keyword>
<dbReference type="STRING" id="461836.A0A0L0DK67"/>
<dbReference type="InterPro" id="IPR019734">
    <property type="entry name" value="TPR_rpt"/>
</dbReference>
<dbReference type="EMBL" id="GL349469">
    <property type="protein sequence ID" value="KNC51758.1"/>
    <property type="molecule type" value="Genomic_DNA"/>
</dbReference>
<dbReference type="InterPro" id="IPR011990">
    <property type="entry name" value="TPR-like_helical_dom_sf"/>
</dbReference>
<protein>
    <submittedName>
        <fullName evidence="3">Uncharacterized protein</fullName>
    </submittedName>
</protein>
<keyword evidence="1" id="KW-0677">Repeat</keyword>
<evidence type="ECO:0000256" key="2">
    <source>
        <dbReference type="ARBA" id="ARBA00022803"/>
    </source>
</evidence>
<evidence type="ECO:0000313" key="3">
    <source>
        <dbReference type="EMBL" id="KNC51758.1"/>
    </source>
</evidence>
<dbReference type="Gene3D" id="1.25.40.10">
    <property type="entry name" value="Tetratricopeptide repeat domain"/>
    <property type="match status" value="1"/>
</dbReference>
<dbReference type="Pfam" id="PF13374">
    <property type="entry name" value="TPR_10"/>
    <property type="match status" value="1"/>
</dbReference>
<dbReference type="SUPFAM" id="SSF48452">
    <property type="entry name" value="TPR-like"/>
    <property type="match status" value="2"/>
</dbReference>
<evidence type="ECO:0000313" key="4">
    <source>
        <dbReference type="Proteomes" id="UP000054408"/>
    </source>
</evidence>
<sequence>MSSALNPFKWPWQVKAGLSAAVAGWMYFEYWRARARYNAAVAKGKKEASDAPAPATAGAAGAAADAVAPAPAAAPAAAAAAASGEAGSASGGAALQVQPDGRIMLNTQGMSMAERQQLQQMLSLISTGEKLIQLRAFSDAEQCLVSSLEMIGAMLGPNHILADRPFQQLATLYSTTKEDEKALAMQQKSYEIRCHAMGEDSPAAVQVLISMANTLIDLRQYPMAEKFAFRALKVFEAAAEDTAEASAEKHIQIASAKFLIAKIHKATNNLEPAVELLTEVIAVGSEHIGKTTLFTIHGICTLASVYRLLGRFDDAELVYADILAALDAEGMPHSSPIYNAVANHHACMLVDMGQTDAGTAALAEVRAQAQIPPTSTSAYLHSVNAVYFYTLHTQADVDAIARGEEPKPINIGEAIMAEEDGSAPEIVSRTANLAFHLRPVKHACLATMDESGIDAFFLETSLEKPDGSGELVTITATVTRDAVDDLVKIGYAVDDGDVVKGMYSSVTKIYASDAKDRLLGEHHQLVYAPFDLQAATRAQSVSYTDLSSFVRYEPQQ</sequence>
<dbReference type="RefSeq" id="XP_013755885.1">
    <property type="nucleotide sequence ID" value="XM_013900431.1"/>
</dbReference>
<name>A0A0L0DK67_THETB</name>
<dbReference type="SMART" id="SM00028">
    <property type="entry name" value="TPR"/>
    <property type="match status" value="3"/>
</dbReference>
<dbReference type="AlphaFoldDB" id="A0A0L0DK67"/>
<organism evidence="3 4">
    <name type="scientific">Thecamonas trahens ATCC 50062</name>
    <dbReference type="NCBI Taxonomy" id="461836"/>
    <lineage>
        <taxon>Eukaryota</taxon>
        <taxon>Apusozoa</taxon>
        <taxon>Apusomonadida</taxon>
        <taxon>Apusomonadidae</taxon>
        <taxon>Thecamonas</taxon>
    </lineage>
</organism>
<evidence type="ECO:0000256" key="1">
    <source>
        <dbReference type="ARBA" id="ARBA00022737"/>
    </source>
</evidence>
<gene>
    <name evidence="3" type="ORF">AMSG_07831</name>
</gene>
<dbReference type="GeneID" id="25566668"/>